<gene>
    <name evidence="6" type="ORF">HOLleu_14041</name>
</gene>
<dbReference type="Gene3D" id="3.40.30.10">
    <property type="entry name" value="Glutaredoxin"/>
    <property type="match status" value="1"/>
</dbReference>
<evidence type="ECO:0000256" key="3">
    <source>
        <dbReference type="ARBA" id="ARBA00023002"/>
    </source>
</evidence>
<keyword evidence="3 5" id="KW-0560">Oxidoreductase</keyword>
<dbReference type="PIRSF" id="PIRSF000303">
    <property type="entry name" value="Glutathion_perox"/>
    <property type="match status" value="1"/>
</dbReference>
<dbReference type="Pfam" id="PF00255">
    <property type="entry name" value="GSHPx"/>
    <property type="match status" value="1"/>
</dbReference>
<dbReference type="Proteomes" id="UP001152320">
    <property type="component" value="Chromosome 6"/>
</dbReference>
<evidence type="ECO:0000313" key="7">
    <source>
        <dbReference type="Proteomes" id="UP001152320"/>
    </source>
</evidence>
<dbReference type="PANTHER" id="PTHR11592">
    <property type="entry name" value="GLUTATHIONE PEROXIDASE"/>
    <property type="match status" value="1"/>
</dbReference>
<dbReference type="CDD" id="cd00340">
    <property type="entry name" value="GSH_Peroxidase"/>
    <property type="match status" value="1"/>
</dbReference>
<dbReference type="GO" id="GO:0004601">
    <property type="term" value="F:peroxidase activity"/>
    <property type="evidence" value="ECO:0007669"/>
    <property type="project" value="UniProtKB-KW"/>
</dbReference>
<keyword evidence="7" id="KW-1185">Reference proteome</keyword>
<evidence type="ECO:0000256" key="5">
    <source>
        <dbReference type="RuleBase" id="RU000499"/>
    </source>
</evidence>
<dbReference type="InterPro" id="IPR036249">
    <property type="entry name" value="Thioredoxin-like_sf"/>
</dbReference>
<dbReference type="EMBL" id="JAIZAY010000006">
    <property type="protein sequence ID" value="KAJ8039891.1"/>
    <property type="molecule type" value="Genomic_DNA"/>
</dbReference>
<evidence type="ECO:0000256" key="1">
    <source>
        <dbReference type="ARBA" id="ARBA00006926"/>
    </source>
</evidence>
<dbReference type="GO" id="GO:0006979">
    <property type="term" value="P:response to oxidative stress"/>
    <property type="evidence" value="ECO:0007669"/>
    <property type="project" value="InterPro"/>
</dbReference>
<reference evidence="6" key="1">
    <citation type="submission" date="2021-10" db="EMBL/GenBank/DDBJ databases">
        <title>Tropical sea cucumber genome reveals ecological adaptation and Cuvierian tubules defense mechanism.</title>
        <authorList>
            <person name="Chen T."/>
        </authorList>
    </citation>
    <scope>NUCLEOTIDE SEQUENCE</scope>
    <source>
        <strain evidence="6">Nanhai2018</strain>
        <tissue evidence="6">Muscle</tissue>
    </source>
</reference>
<dbReference type="PROSITE" id="PS51355">
    <property type="entry name" value="GLUTATHIONE_PEROXID_3"/>
    <property type="match status" value="1"/>
</dbReference>
<name>A0A9Q1C8H3_HOLLE</name>
<feature type="active site" evidence="4">
    <location>
        <position position="12"/>
    </location>
</feature>
<evidence type="ECO:0000256" key="4">
    <source>
        <dbReference type="PIRSR" id="PIRSR000303-1"/>
    </source>
</evidence>
<dbReference type="PANTHER" id="PTHR11592:SF78">
    <property type="entry name" value="GLUTATHIONE PEROXIDASE"/>
    <property type="match status" value="1"/>
</dbReference>
<keyword evidence="2 5" id="KW-0575">Peroxidase</keyword>
<organism evidence="6 7">
    <name type="scientific">Holothuria leucospilota</name>
    <name type="common">Black long sea cucumber</name>
    <name type="synonym">Mertensiothuria leucospilota</name>
    <dbReference type="NCBI Taxonomy" id="206669"/>
    <lineage>
        <taxon>Eukaryota</taxon>
        <taxon>Metazoa</taxon>
        <taxon>Echinodermata</taxon>
        <taxon>Eleutherozoa</taxon>
        <taxon>Echinozoa</taxon>
        <taxon>Holothuroidea</taxon>
        <taxon>Aspidochirotacea</taxon>
        <taxon>Aspidochirotida</taxon>
        <taxon>Holothuriidae</taxon>
        <taxon>Holothuria</taxon>
    </lineage>
</organism>
<dbReference type="OrthoDB" id="446890at2759"/>
<dbReference type="InterPro" id="IPR000889">
    <property type="entry name" value="Glutathione_peroxidase"/>
</dbReference>
<dbReference type="SUPFAM" id="SSF52833">
    <property type="entry name" value="Thioredoxin-like"/>
    <property type="match status" value="1"/>
</dbReference>
<dbReference type="AlphaFoldDB" id="A0A9Q1C8H3"/>
<accession>A0A9Q1C8H3</accession>
<comment type="caution">
    <text evidence="6">The sequence shown here is derived from an EMBL/GenBank/DDBJ whole genome shotgun (WGS) entry which is preliminary data.</text>
</comment>
<sequence length="139" mass="15660">MPSLVVNVASHCGFTDCHYTSLMKLSQSYLGEKLNIILFPCNQFGNQEPGTMEEIQAFIRSNYPGDYILFNKVDVVGENADPVFDFLSDSADKEPTWNFWKYLVASDGTVIDGWGPWVSVEDIEQYLVAATQMSSRDEL</sequence>
<evidence type="ECO:0000256" key="2">
    <source>
        <dbReference type="ARBA" id="ARBA00022559"/>
    </source>
</evidence>
<proteinExistence type="inferred from homology"/>
<comment type="similarity">
    <text evidence="1 5">Belongs to the glutathione peroxidase family.</text>
</comment>
<protein>
    <recommendedName>
        <fullName evidence="5">Glutathione peroxidase</fullName>
    </recommendedName>
</protein>
<dbReference type="PRINTS" id="PR01011">
    <property type="entry name" value="GLUTPROXDASE"/>
</dbReference>
<evidence type="ECO:0000313" key="6">
    <source>
        <dbReference type="EMBL" id="KAJ8039891.1"/>
    </source>
</evidence>